<gene>
    <name evidence="1" type="ORF">LHA_3067</name>
</gene>
<dbReference type="AlphaFoldDB" id="A0A0A8UT81"/>
<keyword evidence="2" id="KW-1185">Reference proteome</keyword>
<dbReference type="EMBL" id="LN681225">
    <property type="protein sequence ID" value="CEK12055.1"/>
    <property type="molecule type" value="Genomic_DNA"/>
</dbReference>
<dbReference type="HOGENOM" id="CLU_1883171_0_0_6"/>
<proteinExistence type="predicted"/>
<protein>
    <submittedName>
        <fullName evidence="1">Uncharacterized protein</fullName>
    </submittedName>
</protein>
<dbReference type="Proteomes" id="UP000032803">
    <property type="component" value="Chromosome I"/>
</dbReference>
<organism evidence="1 2">
    <name type="scientific">Legionella hackeliae</name>
    <dbReference type="NCBI Taxonomy" id="449"/>
    <lineage>
        <taxon>Bacteria</taxon>
        <taxon>Pseudomonadati</taxon>
        <taxon>Pseudomonadota</taxon>
        <taxon>Gammaproteobacteria</taxon>
        <taxon>Legionellales</taxon>
        <taxon>Legionellaceae</taxon>
        <taxon>Legionella</taxon>
    </lineage>
</organism>
<accession>A0A0A8UT81</accession>
<name>A0A0A8UT81_LEGHA</name>
<sequence length="135" mass="15763">MLHTVNACSLSTKTIRYAFFKGIFVMKLSVNEKKLQSFYHLKIVEFSNLVDEMIQAFQERRAFHFPYSSLDNLVVFLRQISNVELKNSLLVELDEIVLSRLGQFNPKIFEKYNTIRGIARKNTPDAITDENSYHP</sequence>
<evidence type="ECO:0000313" key="2">
    <source>
        <dbReference type="Proteomes" id="UP000032803"/>
    </source>
</evidence>
<reference evidence="2" key="1">
    <citation type="submission" date="2014-09" db="EMBL/GenBank/DDBJ databases">
        <authorList>
            <person name="Gomez-Valero L."/>
        </authorList>
    </citation>
    <scope>NUCLEOTIDE SEQUENCE [LARGE SCALE GENOMIC DNA]</scope>
    <source>
        <strain evidence="2">ATCC35250</strain>
    </source>
</reference>
<evidence type="ECO:0000313" key="1">
    <source>
        <dbReference type="EMBL" id="CEK12055.1"/>
    </source>
</evidence>
<dbReference type="KEGG" id="lha:LHA_3067"/>